<keyword evidence="8" id="KW-1185">Reference proteome</keyword>
<name>A0A9Q1C3L1_HOLLE</name>
<dbReference type="GO" id="GO:0008732">
    <property type="term" value="F:L-allo-threonine aldolase activity"/>
    <property type="evidence" value="ECO:0007669"/>
    <property type="project" value="TreeGrafter"/>
</dbReference>
<dbReference type="InterPro" id="IPR015424">
    <property type="entry name" value="PyrdxlP-dep_Trfase"/>
</dbReference>
<dbReference type="PANTHER" id="PTHR48097:SF9">
    <property type="entry name" value="L-THREONINE ALDOLASE"/>
    <property type="match status" value="1"/>
</dbReference>
<gene>
    <name evidence="7" type="ORF">HOLleu_18297</name>
</gene>
<dbReference type="OrthoDB" id="10261951at2759"/>
<evidence type="ECO:0000256" key="5">
    <source>
        <dbReference type="SAM" id="SignalP"/>
    </source>
</evidence>
<evidence type="ECO:0000313" key="8">
    <source>
        <dbReference type="Proteomes" id="UP001152320"/>
    </source>
</evidence>
<dbReference type="AlphaFoldDB" id="A0A9Q1C3L1"/>
<dbReference type="NCBIfam" id="NF007825">
    <property type="entry name" value="PRK10534.1"/>
    <property type="match status" value="1"/>
</dbReference>
<reference evidence="7" key="1">
    <citation type="submission" date="2021-10" db="EMBL/GenBank/DDBJ databases">
        <title>Tropical sea cucumber genome reveals ecological adaptation and Cuvierian tubules defense mechanism.</title>
        <authorList>
            <person name="Chen T."/>
        </authorList>
    </citation>
    <scope>NUCLEOTIDE SEQUENCE</scope>
    <source>
        <strain evidence="7">Nanhai2018</strain>
        <tissue evidence="7">Muscle</tissue>
    </source>
</reference>
<comment type="caution">
    <text evidence="7">The sequence shown here is derived from an EMBL/GenBank/DDBJ whole genome shotgun (WGS) entry which is preliminary data.</text>
</comment>
<protein>
    <submittedName>
        <fullName evidence="7">Low-specificity L-threonine aldolase 2</fullName>
    </submittedName>
</protein>
<dbReference type="Pfam" id="PF01212">
    <property type="entry name" value="Beta_elim_lyase"/>
    <property type="match status" value="1"/>
</dbReference>
<dbReference type="PANTHER" id="PTHR48097">
    <property type="entry name" value="L-THREONINE ALDOLASE-RELATED"/>
    <property type="match status" value="1"/>
</dbReference>
<keyword evidence="3" id="KW-0663">Pyridoxal phosphate</keyword>
<evidence type="ECO:0000313" key="7">
    <source>
        <dbReference type="EMBL" id="KAJ8037474.1"/>
    </source>
</evidence>
<dbReference type="GO" id="GO:0006567">
    <property type="term" value="P:L-threonine catabolic process"/>
    <property type="evidence" value="ECO:0007669"/>
    <property type="project" value="TreeGrafter"/>
</dbReference>
<feature type="signal peptide" evidence="5">
    <location>
        <begin position="1"/>
        <end position="20"/>
    </location>
</feature>
<dbReference type="Proteomes" id="UP001152320">
    <property type="component" value="Chromosome 8"/>
</dbReference>
<evidence type="ECO:0000259" key="6">
    <source>
        <dbReference type="Pfam" id="PF01212"/>
    </source>
</evidence>
<dbReference type="SUPFAM" id="SSF53383">
    <property type="entry name" value="PLP-dependent transferases"/>
    <property type="match status" value="1"/>
</dbReference>
<dbReference type="EMBL" id="JAIZAY010000008">
    <property type="protein sequence ID" value="KAJ8037474.1"/>
    <property type="molecule type" value="Genomic_DNA"/>
</dbReference>
<dbReference type="InterPro" id="IPR015421">
    <property type="entry name" value="PyrdxlP-dep_Trfase_major"/>
</dbReference>
<dbReference type="CDD" id="cd06502">
    <property type="entry name" value="TA_like"/>
    <property type="match status" value="1"/>
</dbReference>
<dbReference type="InterPro" id="IPR001597">
    <property type="entry name" value="ArAA_b-elim_lyase/Thr_aldolase"/>
</dbReference>
<proteinExistence type="inferred from homology"/>
<dbReference type="InterPro" id="IPR023603">
    <property type="entry name" value="Low_specificity_L-TA-like"/>
</dbReference>
<dbReference type="Gene3D" id="3.90.1150.10">
    <property type="entry name" value="Aspartate Aminotransferase, domain 1"/>
    <property type="match status" value="1"/>
</dbReference>
<dbReference type="InterPro" id="IPR015422">
    <property type="entry name" value="PyrdxlP-dep_Trfase_small"/>
</dbReference>
<feature type="chain" id="PRO_5040490462" evidence="5">
    <location>
        <begin position="21"/>
        <end position="440"/>
    </location>
</feature>
<dbReference type="GO" id="GO:0005829">
    <property type="term" value="C:cytosol"/>
    <property type="evidence" value="ECO:0007669"/>
    <property type="project" value="TreeGrafter"/>
</dbReference>
<dbReference type="NCBIfam" id="NF041359">
    <property type="entry name" value="GntG_guanitoxin"/>
    <property type="match status" value="1"/>
</dbReference>
<evidence type="ECO:0000256" key="4">
    <source>
        <dbReference type="ARBA" id="ARBA00023239"/>
    </source>
</evidence>
<dbReference type="GO" id="GO:0006545">
    <property type="term" value="P:glycine biosynthetic process"/>
    <property type="evidence" value="ECO:0007669"/>
    <property type="project" value="TreeGrafter"/>
</dbReference>
<accession>A0A9Q1C3L1</accession>
<comment type="similarity">
    <text evidence="2">Belongs to the threonine aldolase family.</text>
</comment>
<keyword evidence="4" id="KW-0456">Lyase</keyword>
<evidence type="ECO:0000256" key="2">
    <source>
        <dbReference type="ARBA" id="ARBA00006966"/>
    </source>
</evidence>
<comment type="cofactor">
    <cofactor evidence="1">
        <name>pyridoxal 5'-phosphate</name>
        <dbReference type="ChEBI" id="CHEBI:597326"/>
    </cofactor>
</comment>
<sequence>MHALNKMSALLMAILQPSCCHPALLQGLVRGHVTLVKCLVAKRPPRPLTRIGLYRSYYLGIKETAEKEADCVVDFRSDTVTKPMPEMRQAMFEAEVGDDVMEEDPTINKLQERVAKMFGKEAALLVPSGTMGNLICVMCHCQGRAEEVILGDESHIILYEQGSIATVGGVHTRQVRNLPDGRLDLKEVESKIRKKDDHHPTTRVICIENTHNNKGGRVVPLSFMKEVRELADKHKLKVHLDGARVMNAARALNVDPKEIGQLVDSISMCLSKGLAAPVGSLVVGSQDFITRARRIRKGLGGGMRQAGVLAACGLVALDKSIPRLHEDHENAYKLASGLKEMGSSIFTADPSITDSNMVRIHVKEGLNLMGIVKSLMAFHEGEKDTIGCKVHIKIFPVGPAVLRAVTHYHISSDDIDKSLQKFKFVSDMIESGKLDVNSFN</sequence>
<organism evidence="7 8">
    <name type="scientific">Holothuria leucospilota</name>
    <name type="common">Black long sea cucumber</name>
    <name type="synonym">Mertensiothuria leucospilota</name>
    <dbReference type="NCBI Taxonomy" id="206669"/>
    <lineage>
        <taxon>Eukaryota</taxon>
        <taxon>Metazoa</taxon>
        <taxon>Echinodermata</taxon>
        <taxon>Eleutherozoa</taxon>
        <taxon>Echinozoa</taxon>
        <taxon>Holothuroidea</taxon>
        <taxon>Aspidochirotacea</taxon>
        <taxon>Aspidochirotida</taxon>
        <taxon>Holothuriidae</taxon>
        <taxon>Holothuria</taxon>
    </lineage>
</organism>
<dbReference type="FunFam" id="3.90.1150.10:FF:000041">
    <property type="entry name" value="Low-specificity L-threonine aldolase"/>
    <property type="match status" value="1"/>
</dbReference>
<feature type="domain" description="Aromatic amino acid beta-eliminating lyase/threonine aldolase" evidence="6">
    <location>
        <begin position="74"/>
        <end position="361"/>
    </location>
</feature>
<evidence type="ECO:0000256" key="3">
    <source>
        <dbReference type="ARBA" id="ARBA00022898"/>
    </source>
</evidence>
<keyword evidence="5" id="KW-0732">Signal</keyword>
<dbReference type="Gene3D" id="3.40.640.10">
    <property type="entry name" value="Type I PLP-dependent aspartate aminotransferase-like (Major domain)"/>
    <property type="match status" value="1"/>
</dbReference>
<evidence type="ECO:0000256" key="1">
    <source>
        <dbReference type="ARBA" id="ARBA00001933"/>
    </source>
</evidence>
<dbReference type="FunFam" id="3.40.640.10:FF:000030">
    <property type="entry name" value="Low-specificity L-threonine aldolase"/>
    <property type="match status" value="1"/>
</dbReference>